<keyword evidence="22" id="KW-1185">Reference proteome</keyword>
<dbReference type="CDD" id="cd17928">
    <property type="entry name" value="DEXDc_SecA"/>
    <property type="match status" value="1"/>
</dbReference>
<organism evidence="21 22">
    <name type="scientific">Synergistes jonesii</name>
    <dbReference type="NCBI Taxonomy" id="2754"/>
    <lineage>
        <taxon>Bacteria</taxon>
        <taxon>Thermotogati</taxon>
        <taxon>Synergistota</taxon>
        <taxon>Synergistia</taxon>
        <taxon>Synergistales</taxon>
        <taxon>Synergistaceae</taxon>
        <taxon>Synergistes</taxon>
    </lineage>
</organism>
<dbReference type="GO" id="GO:0006605">
    <property type="term" value="P:protein targeting"/>
    <property type="evidence" value="ECO:0007669"/>
    <property type="project" value="UniProtKB-UniRule"/>
</dbReference>
<proteinExistence type="inferred from homology"/>
<keyword evidence="6 15" id="KW-0963">Cytoplasm</keyword>
<dbReference type="FunFam" id="3.90.1440.10:FF:000003">
    <property type="entry name" value="Preprotein translocase SecA subunit"/>
    <property type="match status" value="1"/>
</dbReference>
<dbReference type="NCBIfam" id="TIGR00963">
    <property type="entry name" value="secA"/>
    <property type="match status" value="1"/>
</dbReference>
<dbReference type="PROSITE" id="PS51196">
    <property type="entry name" value="SECA_MOTOR_DEAD"/>
    <property type="match status" value="1"/>
</dbReference>
<dbReference type="PROSITE" id="PS01312">
    <property type="entry name" value="SECA"/>
    <property type="match status" value="1"/>
</dbReference>
<dbReference type="InterPro" id="IPR014001">
    <property type="entry name" value="Helicase_ATP-bd"/>
</dbReference>
<feature type="region of interest" description="Disordered" evidence="17">
    <location>
        <begin position="847"/>
        <end position="868"/>
    </location>
</feature>
<evidence type="ECO:0000313" key="21">
    <source>
        <dbReference type="EMBL" id="KEJ92814.1"/>
    </source>
</evidence>
<evidence type="ECO:0000256" key="16">
    <source>
        <dbReference type="RuleBase" id="RU003874"/>
    </source>
</evidence>
<dbReference type="InterPro" id="IPR036266">
    <property type="entry name" value="SecA_Wing/Scaffold_sf"/>
</dbReference>
<evidence type="ECO:0000256" key="8">
    <source>
        <dbReference type="ARBA" id="ARBA00022741"/>
    </source>
</evidence>
<dbReference type="InterPro" id="IPR020937">
    <property type="entry name" value="SecA_CS"/>
</dbReference>
<dbReference type="InterPro" id="IPR014018">
    <property type="entry name" value="SecA_motor_DEAD"/>
</dbReference>
<protein>
    <recommendedName>
        <fullName evidence="15 16">Protein translocase subunit SecA</fullName>
        <ecNumber evidence="15">7.4.2.8</ecNumber>
    </recommendedName>
</protein>
<evidence type="ECO:0000256" key="14">
    <source>
        <dbReference type="ARBA" id="ARBA00023136"/>
    </source>
</evidence>
<dbReference type="AlphaFoldDB" id="A0A073ISM8"/>
<keyword evidence="12 15" id="KW-1278">Translocase</keyword>
<dbReference type="InterPro" id="IPR004027">
    <property type="entry name" value="SEC_C_motif"/>
</dbReference>
<name>A0A073ISM8_9BACT</name>
<evidence type="ECO:0000256" key="13">
    <source>
        <dbReference type="ARBA" id="ARBA00023010"/>
    </source>
</evidence>
<dbReference type="HAMAP" id="MF_01382">
    <property type="entry name" value="SecA"/>
    <property type="match status" value="1"/>
</dbReference>
<evidence type="ECO:0000259" key="19">
    <source>
        <dbReference type="PROSITE" id="PS51194"/>
    </source>
</evidence>
<dbReference type="Gene3D" id="3.90.1440.10">
    <property type="entry name" value="SecA, preprotein cross-linking domain"/>
    <property type="match status" value="1"/>
</dbReference>
<evidence type="ECO:0000256" key="15">
    <source>
        <dbReference type="HAMAP-Rule" id="MF_01382"/>
    </source>
</evidence>
<keyword evidence="13 15" id="KW-0811">Translocation</keyword>
<dbReference type="PANTHER" id="PTHR30612">
    <property type="entry name" value="SECA INNER MEMBRANE COMPONENT OF SEC PROTEIN SECRETION SYSTEM"/>
    <property type="match status" value="1"/>
</dbReference>
<dbReference type="InterPro" id="IPR001650">
    <property type="entry name" value="Helicase_C-like"/>
</dbReference>
<evidence type="ECO:0000256" key="11">
    <source>
        <dbReference type="ARBA" id="ARBA00022927"/>
    </source>
</evidence>
<dbReference type="GO" id="GO:0065002">
    <property type="term" value="P:intracellular protein transmembrane transport"/>
    <property type="evidence" value="ECO:0007669"/>
    <property type="project" value="UniProtKB-UniRule"/>
</dbReference>
<dbReference type="SUPFAM" id="SSF52540">
    <property type="entry name" value="P-loop containing nucleoside triphosphate hydrolases"/>
    <property type="match status" value="2"/>
</dbReference>
<dbReference type="eggNOG" id="COG0653">
    <property type="taxonomic scope" value="Bacteria"/>
</dbReference>
<evidence type="ECO:0000313" key="22">
    <source>
        <dbReference type="Proteomes" id="UP000027665"/>
    </source>
</evidence>
<comment type="cofactor">
    <cofactor evidence="1">
        <name>Zn(2+)</name>
        <dbReference type="ChEBI" id="CHEBI:29105"/>
    </cofactor>
</comment>
<keyword evidence="9" id="KW-0862">Zinc</keyword>
<dbReference type="GO" id="GO:0031522">
    <property type="term" value="C:cell envelope Sec protein transport complex"/>
    <property type="evidence" value="ECO:0007669"/>
    <property type="project" value="TreeGrafter"/>
</dbReference>
<dbReference type="GO" id="GO:0046872">
    <property type="term" value="F:metal ion binding"/>
    <property type="evidence" value="ECO:0007669"/>
    <property type="project" value="UniProtKB-KW"/>
</dbReference>
<dbReference type="STRING" id="2754.EH55_01135"/>
<keyword evidence="7" id="KW-0479">Metal-binding</keyword>
<comment type="subunit">
    <text evidence="15">Monomer and homodimer. Part of the essential Sec protein translocation apparatus which comprises SecA, SecYEG and auxiliary proteins SecDF. Other proteins may also be involved.</text>
</comment>
<dbReference type="Pfam" id="PF01043">
    <property type="entry name" value="SecA_PP_bind"/>
    <property type="match status" value="1"/>
</dbReference>
<evidence type="ECO:0000256" key="10">
    <source>
        <dbReference type="ARBA" id="ARBA00022840"/>
    </source>
</evidence>
<dbReference type="CDD" id="cd18803">
    <property type="entry name" value="SF2_C_secA"/>
    <property type="match status" value="1"/>
</dbReference>
<dbReference type="InterPro" id="IPR036670">
    <property type="entry name" value="SecA_X-link_sf"/>
</dbReference>
<dbReference type="Pfam" id="PF21090">
    <property type="entry name" value="P-loop_SecA"/>
    <property type="match status" value="1"/>
</dbReference>
<dbReference type="GO" id="GO:0005829">
    <property type="term" value="C:cytosol"/>
    <property type="evidence" value="ECO:0007669"/>
    <property type="project" value="TreeGrafter"/>
</dbReference>
<comment type="function">
    <text evidence="15">Part of the Sec protein translocase complex. Interacts with the SecYEG preprotein conducting channel. Has a central role in coupling the hydrolysis of ATP to the transfer of proteins into and across the cell membrane, serving as an ATP-driven molecular motor driving the stepwise translocation of polypeptide chains across the membrane.</text>
</comment>
<dbReference type="EMBL" id="JMKI01000016">
    <property type="protein sequence ID" value="KEJ92814.1"/>
    <property type="molecule type" value="Genomic_DNA"/>
</dbReference>
<dbReference type="InterPro" id="IPR027417">
    <property type="entry name" value="P-loop_NTPase"/>
</dbReference>
<dbReference type="SMART" id="SM00957">
    <property type="entry name" value="SecA_DEAD"/>
    <property type="match status" value="1"/>
</dbReference>
<dbReference type="Pfam" id="PF07517">
    <property type="entry name" value="SecA_DEAD"/>
    <property type="match status" value="1"/>
</dbReference>
<feature type="domain" description="Helicase C-terminal" evidence="19">
    <location>
        <begin position="412"/>
        <end position="628"/>
    </location>
</feature>
<evidence type="ECO:0000256" key="12">
    <source>
        <dbReference type="ARBA" id="ARBA00022967"/>
    </source>
</evidence>
<dbReference type="InterPro" id="IPR011130">
    <property type="entry name" value="SecA_preprotein_X-link_dom"/>
</dbReference>
<evidence type="ECO:0000256" key="4">
    <source>
        <dbReference type="ARBA" id="ARBA00022448"/>
    </source>
</evidence>
<comment type="caution">
    <text evidence="21">The sequence shown here is derived from an EMBL/GenBank/DDBJ whole genome shotgun (WGS) entry which is preliminary data.</text>
</comment>
<keyword evidence="8 15" id="KW-0547">Nucleotide-binding</keyword>
<keyword evidence="5 15" id="KW-1003">Cell membrane</keyword>
<keyword evidence="4 15" id="KW-0813">Transport</keyword>
<dbReference type="InterPro" id="IPR011116">
    <property type="entry name" value="SecA_Wing/Scaffold"/>
</dbReference>
<dbReference type="EC" id="7.4.2.8" evidence="15"/>
<sequence>MNGVIKALGLDPNERALAKYEKRAEIVDSYETETEKLSDEELARSAAVFKERLDKGETLDDILPEVFARVREVSKRTLGLRHFKEQLIGGMALNDGNIAEMKTGEGKTLVATLAVALNAITKNGVHVVTVNDYLASRDAAWMGPVYKGVGLTVGVISPFMSEEARAEAYRCDITYGTNSEFGFDYLRDNMAIQKNQQVQRGHFYCIVDEVDSILIDEARTPLIISGPSEDDTEPYRVADSVARELVKGRDFEVDEKERNLALTEEGIAKAENIMKLPNLFTDFANSSLAHKIVQALKAHHLFQRDVHYVVKEGEIIIVDEFTGRLMFGRRYSDGLHQAIEAKERVRVGRENQTLATITLQNYFRIYKKLAGMTGTALTEAEEFKEIYGLNVVVVPTHKPMIRVDNPDAVYKTVEEKYSAAADEAAEYHKKGQPILIGTASIEHSERVSRLLHARKIPHNVLNAKVHDKEAAIVAQAGRLGAVTVATNMAGRGTDIVLGGNPEFLAREEIEKEGKDPAAEPELYYETLEKYRKSCAEEHEKVIATGGLRIIGTERHESRRIDNQLRGRSGRQGDPGESRFYIALEDDLIRLFGGDRISGIMEKLGMEKGESIEHPLLSKAIENAQKKVEEMHFDIRKQLLAYDNVMNRQREAVYAERADILEDEDTIGRTLSILEDTATAQLDKIFADKNDEGPNVNAAAVRLNALFWPGISRPLEGIGSEEELEELRPKILNEIRARFTQKTEELGKEISEQIFRYILLEVLDKNWKEHLLAMDELRRGIGLRAIGQKDPLVEYQFESFSLFQEMLTRVREGITEFALRVSVVTKEPERGERSRKWRESRDAIDIPAASSGTYGDDMENPGAVATAQKTRPIVSGVKIGRNDPCPCGSGKKYKQCCGKNK</sequence>
<comment type="subcellular location">
    <subcellularLocation>
        <location evidence="15">Cell membrane</location>
        <topology evidence="15">Peripheral membrane protein</topology>
        <orientation evidence="15">Cytoplasmic side</orientation>
    </subcellularLocation>
    <subcellularLocation>
        <location evidence="15">Cytoplasm</location>
    </subcellularLocation>
    <subcellularLocation>
        <location evidence="2">Membrane</location>
        <topology evidence="2">Peripheral membrane protein</topology>
    </subcellularLocation>
    <text evidence="15">Distribution is 50-50.</text>
</comment>
<dbReference type="Gene3D" id="3.40.50.300">
    <property type="entry name" value="P-loop containing nucleotide triphosphate hydrolases"/>
    <property type="match status" value="2"/>
</dbReference>
<dbReference type="SUPFAM" id="SSF81886">
    <property type="entry name" value="Helical scaffold and wing domains of SecA"/>
    <property type="match status" value="1"/>
</dbReference>
<evidence type="ECO:0000259" key="18">
    <source>
        <dbReference type="PROSITE" id="PS51192"/>
    </source>
</evidence>
<dbReference type="Pfam" id="PF02810">
    <property type="entry name" value="SEC-C"/>
    <property type="match status" value="1"/>
</dbReference>
<comment type="similarity">
    <text evidence="3 15 16">Belongs to the SecA family.</text>
</comment>
<evidence type="ECO:0000259" key="20">
    <source>
        <dbReference type="PROSITE" id="PS51196"/>
    </source>
</evidence>
<keyword evidence="10 15" id="KW-0067">ATP-binding</keyword>
<reference evidence="21 22" key="1">
    <citation type="submission" date="2014-04" db="EMBL/GenBank/DDBJ databases">
        <title>Draft Genome Sequence of Synergistes jonesii.</title>
        <authorList>
            <person name="Coil D.A."/>
            <person name="Eisen J.A."/>
            <person name="Holland-Moritz H.E."/>
        </authorList>
    </citation>
    <scope>NUCLEOTIDE SEQUENCE [LARGE SCALE GENOMIC DNA]</scope>
    <source>
        <strain evidence="21 22">78-1</strain>
    </source>
</reference>
<dbReference type="GO" id="GO:0005524">
    <property type="term" value="F:ATP binding"/>
    <property type="evidence" value="ECO:0007669"/>
    <property type="project" value="UniProtKB-UniRule"/>
</dbReference>
<feature type="domain" description="Helicase ATP-binding" evidence="18">
    <location>
        <begin position="88"/>
        <end position="233"/>
    </location>
</feature>
<dbReference type="InterPro" id="IPR044722">
    <property type="entry name" value="SecA_SF2_C"/>
</dbReference>
<evidence type="ECO:0000256" key="1">
    <source>
        <dbReference type="ARBA" id="ARBA00001947"/>
    </source>
</evidence>
<comment type="catalytic activity">
    <reaction evidence="15">
        <text>ATP + H2O + cellular proteinSide 1 = ADP + phosphate + cellular proteinSide 2.</text>
        <dbReference type="EC" id="7.4.2.8"/>
    </reaction>
</comment>
<dbReference type="SMART" id="SM00958">
    <property type="entry name" value="SecA_PP_bind"/>
    <property type="match status" value="1"/>
</dbReference>
<dbReference type="GO" id="GO:0008564">
    <property type="term" value="F:protein-exporting ATPase activity"/>
    <property type="evidence" value="ECO:0007669"/>
    <property type="project" value="UniProtKB-EC"/>
</dbReference>
<dbReference type="Gene3D" id="1.10.3060.10">
    <property type="entry name" value="Helical scaffold and wing domains of SecA"/>
    <property type="match status" value="1"/>
</dbReference>
<dbReference type="Proteomes" id="UP000027665">
    <property type="component" value="Unassembled WGS sequence"/>
</dbReference>
<dbReference type="InterPro" id="IPR000185">
    <property type="entry name" value="SecA"/>
</dbReference>
<dbReference type="FunFam" id="3.40.50.300:FF:000113">
    <property type="entry name" value="Preprotein translocase subunit SecA"/>
    <property type="match status" value="1"/>
</dbReference>
<feature type="binding site" evidence="15">
    <location>
        <begin position="104"/>
        <end position="108"/>
    </location>
    <ligand>
        <name>ATP</name>
        <dbReference type="ChEBI" id="CHEBI:30616"/>
    </ligand>
</feature>
<dbReference type="NCBIfam" id="NF009538">
    <property type="entry name" value="PRK12904.1"/>
    <property type="match status" value="1"/>
</dbReference>
<keyword evidence="11 15" id="KW-0653">Protein transport</keyword>
<dbReference type="GO" id="GO:0017038">
    <property type="term" value="P:protein import"/>
    <property type="evidence" value="ECO:0007669"/>
    <property type="project" value="InterPro"/>
</dbReference>
<keyword evidence="14 15" id="KW-0472">Membrane</keyword>
<dbReference type="PANTHER" id="PTHR30612:SF0">
    <property type="entry name" value="CHLOROPLAST PROTEIN-TRANSPORTING ATPASE"/>
    <property type="match status" value="1"/>
</dbReference>
<evidence type="ECO:0000256" key="3">
    <source>
        <dbReference type="ARBA" id="ARBA00007650"/>
    </source>
</evidence>
<dbReference type="GO" id="GO:0005886">
    <property type="term" value="C:plasma membrane"/>
    <property type="evidence" value="ECO:0007669"/>
    <property type="project" value="UniProtKB-SubCell"/>
</dbReference>
<feature type="binding site" evidence="15">
    <location>
        <position position="494"/>
    </location>
    <ligand>
        <name>ATP</name>
        <dbReference type="ChEBI" id="CHEBI:30616"/>
    </ligand>
</feature>
<evidence type="ECO:0000256" key="17">
    <source>
        <dbReference type="SAM" id="MobiDB-lite"/>
    </source>
</evidence>
<gene>
    <name evidence="15" type="primary">secA</name>
    <name evidence="21" type="ORF">EH55_01135</name>
</gene>
<feature type="binding site" evidence="15">
    <location>
        <position position="86"/>
    </location>
    <ligand>
        <name>ATP</name>
        <dbReference type="ChEBI" id="CHEBI:30616"/>
    </ligand>
</feature>
<evidence type="ECO:0000256" key="9">
    <source>
        <dbReference type="ARBA" id="ARBA00022833"/>
    </source>
</evidence>
<dbReference type="GO" id="GO:0043952">
    <property type="term" value="P:protein transport by the Sec complex"/>
    <property type="evidence" value="ECO:0007669"/>
    <property type="project" value="UniProtKB-ARBA"/>
</dbReference>
<evidence type="ECO:0000256" key="7">
    <source>
        <dbReference type="ARBA" id="ARBA00022723"/>
    </source>
</evidence>
<dbReference type="PROSITE" id="PS51192">
    <property type="entry name" value="HELICASE_ATP_BIND_1"/>
    <property type="match status" value="1"/>
</dbReference>
<accession>A0A073ISM8</accession>
<dbReference type="PRINTS" id="PR00906">
    <property type="entry name" value="SECA"/>
</dbReference>
<evidence type="ECO:0000256" key="5">
    <source>
        <dbReference type="ARBA" id="ARBA00022475"/>
    </source>
</evidence>
<feature type="domain" description="SecA family profile" evidence="20">
    <location>
        <begin position="2"/>
        <end position="612"/>
    </location>
</feature>
<dbReference type="Pfam" id="PF07516">
    <property type="entry name" value="SecA_SW"/>
    <property type="match status" value="1"/>
</dbReference>
<evidence type="ECO:0000256" key="6">
    <source>
        <dbReference type="ARBA" id="ARBA00022490"/>
    </source>
</evidence>
<evidence type="ECO:0000256" key="2">
    <source>
        <dbReference type="ARBA" id="ARBA00004170"/>
    </source>
</evidence>
<dbReference type="SUPFAM" id="SSF81767">
    <property type="entry name" value="Pre-protein crosslinking domain of SecA"/>
    <property type="match status" value="1"/>
</dbReference>
<dbReference type="InterPro" id="IPR011115">
    <property type="entry name" value="SecA_DEAD"/>
</dbReference>
<dbReference type="PROSITE" id="PS51194">
    <property type="entry name" value="HELICASE_CTER"/>
    <property type="match status" value="1"/>
</dbReference>